<protein>
    <submittedName>
        <fullName evidence="1">Uncharacterized protein</fullName>
    </submittedName>
</protein>
<dbReference type="EMBL" id="JBIRUQ010000002">
    <property type="protein sequence ID" value="MFI1461727.1"/>
    <property type="molecule type" value="Genomic_DNA"/>
</dbReference>
<accession>A0ABW7TL11</accession>
<keyword evidence="2" id="KW-1185">Reference proteome</keyword>
<organism evidence="1 2">
    <name type="scientific">Nocardia carnea</name>
    <dbReference type="NCBI Taxonomy" id="37328"/>
    <lineage>
        <taxon>Bacteria</taxon>
        <taxon>Bacillati</taxon>
        <taxon>Actinomycetota</taxon>
        <taxon>Actinomycetes</taxon>
        <taxon>Mycobacteriales</taxon>
        <taxon>Nocardiaceae</taxon>
        <taxon>Nocardia</taxon>
    </lineage>
</organism>
<evidence type="ECO:0000313" key="2">
    <source>
        <dbReference type="Proteomes" id="UP001611263"/>
    </source>
</evidence>
<name>A0ABW7TL11_9NOCA</name>
<evidence type="ECO:0000313" key="1">
    <source>
        <dbReference type="EMBL" id="MFI1461727.1"/>
    </source>
</evidence>
<proteinExistence type="predicted"/>
<dbReference type="GeneID" id="93504722"/>
<comment type="caution">
    <text evidence="1">The sequence shown here is derived from an EMBL/GenBank/DDBJ whole genome shotgun (WGS) entry which is preliminary data.</text>
</comment>
<dbReference type="RefSeq" id="WP_156052342.1">
    <property type="nucleotide sequence ID" value="NZ_JBIRUQ010000002.1"/>
</dbReference>
<sequence length="101" mass="11428">MKREGLRTTTTIDGKKTADWSLTRKRPWIRRVLLLDDSSPAIQWPGKPLPLAQPGMIVFAADADPLDLADAREVLPQHQDLWDAVQQEFWTALLDVNQPQG</sequence>
<gene>
    <name evidence="1" type="ORF">ACH4WX_13505</name>
</gene>
<reference evidence="1 2" key="1">
    <citation type="submission" date="2024-10" db="EMBL/GenBank/DDBJ databases">
        <title>The Natural Products Discovery Center: Release of the First 8490 Sequenced Strains for Exploring Actinobacteria Biosynthetic Diversity.</title>
        <authorList>
            <person name="Kalkreuter E."/>
            <person name="Kautsar S.A."/>
            <person name="Yang D."/>
            <person name="Bader C.D."/>
            <person name="Teijaro C.N."/>
            <person name="Fluegel L."/>
            <person name="Davis C.M."/>
            <person name="Simpson J.R."/>
            <person name="Lauterbach L."/>
            <person name="Steele A.D."/>
            <person name="Gui C."/>
            <person name="Meng S."/>
            <person name="Li G."/>
            <person name="Viehrig K."/>
            <person name="Ye F."/>
            <person name="Su P."/>
            <person name="Kiefer A.F."/>
            <person name="Nichols A."/>
            <person name="Cepeda A.J."/>
            <person name="Yan W."/>
            <person name="Fan B."/>
            <person name="Jiang Y."/>
            <person name="Adhikari A."/>
            <person name="Zheng C.-J."/>
            <person name="Schuster L."/>
            <person name="Cowan T.M."/>
            <person name="Smanski M.J."/>
            <person name="Chevrette M.G."/>
            <person name="De Carvalho L.P.S."/>
            <person name="Shen B."/>
        </authorList>
    </citation>
    <scope>NUCLEOTIDE SEQUENCE [LARGE SCALE GENOMIC DNA]</scope>
    <source>
        <strain evidence="1 2">NPDC020568</strain>
    </source>
</reference>
<dbReference type="Proteomes" id="UP001611263">
    <property type="component" value="Unassembled WGS sequence"/>
</dbReference>